<dbReference type="Pfam" id="PF00420">
    <property type="entry name" value="Oxidored_q2"/>
    <property type="match status" value="1"/>
</dbReference>
<accession>D8WKQ9</accession>
<evidence type="ECO:0000256" key="2">
    <source>
        <dbReference type="ARBA" id="ARBA00010519"/>
    </source>
</evidence>
<gene>
    <name evidence="12" type="primary">ND4L</name>
</gene>
<sequence length="95" mass="11070">MSIYLLTFYFLYFSSLIVFASKRKHLLLMLLSLESSVVALFMGLFFMLSMVEYEFFFSMIFLTMSVCEGALGLSMLVLMIRVHGNDFILTFDSLW</sequence>
<organism evidence="12">
    <name type="scientific">Naupactus xanthographus</name>
    <name type="common">South American fruit tree weevil</name>
    <dbReference type="NCBI Taxonomy" id="114905"/>
    <lineage>
        <taxon>Eukaryota</taxon>
        <taxon>Metazoa</taxon>
        <taxon>Ecdysozoa</taxon>
        <taxon>Arthropoda</taxon>
        <taxon>Hexapoda</taxon>
        <taxon>Insecta</taxon>
        <taxon>Pterygota</taxon>
        <taxon>Neoptera</taxon>
        <taxon>Endopterygota</taxon>
        <taxon>Coleoptera</taxon>
        <taxon>Polyphaga</taxon>
        <taxon>Cucujiformia</taxon>
        <taxon>Curculionidae</taxon>
        <taxon>Entiminae</taxon>
        <taxon>Naupactini</taxon>
        <taxon>Naupactus</taxon>
    </lineage>
</organism>
<evidence type="ECO:0000256" key="11">
    <source>
        <dbReference type="SAM" id="Phobius"/>
    </source>
</evidence>
<comment type="similarity">
    <text evidence="2">Belongs to the complex I subunit 4L family.</text>
</comment>
<keyword evidence="12" id="KW-0496">Mitochondrion</keyword>
<protein>
    <recommendedName>
        <fullName evidence="3">NADH-ubiquinone oxidoreductase chain 4L</fullName>
    </recommendedName>
    <alternativeName>
        <fullName evidence="9">NADH dehydrogenase subunit 4L</fullName>
    </alternativeName>
</protein>
<dbReference type="CTD" id="4539"/>
<dbReference type="AlphaFoldDB" id="D8WKQ9"/>
<evidence type="ECO:0000256" key="6">
    <source>
        <dbReference type="ARBA" id="ARBA00022989"/>
    </source>
</evidence>
<keyword evidence="5" id="KW-1278">Translocase</keyword>
<keyword evidence="6 11" id="KW-1133">Transmembrane helix</keyword>
<evidence type="ECO:0000256" key="9">
    <source>
        <dbReference type="ARBA" id="ARBA00031586"/>
    </source>
</evidence>
<evidence type="ECO:0000256" key="8">
    <source>
        <dbReference type="ARBA" id="ARBA00023136"/>
    </source>
</evidence>
<reference evidence="12" key="1">
    <citation type="journal article" date="2010" name="Syst. Entomol.">
        <title>When phylogenetic assumptions are violated: base compositional heterogeneity and among-site rate variation in beetle mitochondrial phylogenomics.</title>
        <authorList>
            <person name="Song H."/>
            <person name="Sheffield N.C."/>
            <person name="Cameron S.L."/>
            <person name="Miller K.B."/>
            <person name="Whiting M.F."/>
        </authorList>
    </citation>
    <scope>NUCLEOTIDE SEQUENCE</scope>
</reference>
<feature type="transmembrane region" description="Helical" evidence="11">
    <location>
        <begin position="28"/>
        <end position="49"/>
    </location>
</feature>
<dbReference type="RefSeq" id="YP_006576065.1">
    <property type="nucleotide sequence ID" value="NC_018354.1"/>
</dbReference>
<evidence type="ECO:0000256" key="7">
    <source>
        <dbReference type="ARBA" id="ARBA00023027"/>
    </source>
</evidence>
<keyword evidence="7" id="KW-0520">NAD</keyword>
<evidence type="ECO:0000256" key="1">
    <source>
        <dbReference type="ARBA" id="ARBA00004141"/>
    </source>
</evidence>
<feature type="transmembrane region" description="Helical" evidence="11">
    <location>
        <begin position="55"/>
        <end position="80"/>
    </location>
</feature>
<keyword evidence="4 11" id="KW-0812">Transmembrane</keyword>
<keyword evidence="8 11" id="KW-0472">Membrane</keyword>
<name>D8WKQ9_NAUXA</name>
<dbReference type="GeneID" id="13435400"/>
<dbReference type="Gene3D" id="1.10.287.3510">
    <property type="match status" value="1"/>
</dbReference>
<comment type="subcellular location">
    <subcellularLocation>
        <location evidence="1">Membrane</location>
        <topology evidence="1">Multi-pass membrane protein</topology>
    </subcellularLocation>
</comment>
<geneLocation type="mitochondrion" evidence="12"/>
<feature type="transmembrane region" description="Helical" evidence="11">
    <location>
        <begin position="6"/>
        <end position="21"/>
    </location>
</feature>
<comment type="catalytic activity">
    <reaction evidence="10">
        <text>a ubiquinone + NADH + 5 H(+)(in) = a ubiquinol + NAD(+) + 4 H(+)(out)</text>
        <dbReference type="Rhea" id="RHEA:29091"/>
        <dbReference type="Rhea" id="RHEA-COMP:9565"/>
        <dbReference type="Rhea" id="RHEA-COMP:9566"/>
        <dbReference type="ChEBI" id="CHEBI:15378"/>
        <dbReference type="ChEBI" id="CHEBI:16389"/>
        <dbReference type="ChEBI" id="CHEBI:17976"/>
        <dbReference type="ChEBI" id="CHEBI:57540"/>
        <dbReference type="ChEBI" id="CHEBI:57945"/>
        <dbReference type="EC" id="7.1.1.2"/>
    </reaction>
</comment>
<evidence type="ECO:0000256" key="3">
    <source>
        <dbReference type="ARBA" id="ARBA00016612"/>
    </source>
</evidence>
<dbReference type="GO" id="GO:0016020">
    <property type="term" value="C:membrane"/>
    <property type="evidence" value="ECO:0007669"/>
    <property type="project" value="UniProtKB-SubCell"/>
</dbReference>
<evidence type="ECO:0000256" key="5">
    <source>
        <dbReference type="ARBA" id="ARBA00022967"/>
    </source>
</evidence>
<dbReference type="EMBL" id="GU176345">
    <property type="protein sequence ID" value="ACZ58592.1"/>
    <property type="molecule type" value="Genomic_DNA"/>
</dbReference>
<proteinExistence type="inferred from homology"/>
<evidence type="ECO:0000256" key="4">
    <source>
        <dbReference type="ARBA" id="ARBA00022692"/>
    </source>
</evidence>
<evidence type="ECO:0000313" key="12">
    <source>
        <dbReference type="EMBL" id="ACZ58592.1"/>
    </source>
</evidence>
<dbReference type="InterPro" id="IPR039428">
    <property type="entry name" value="NUOK/Mnh_C1-like"/>
</dbReference>
<dbReference type="GO" id="GO:0008137">
    <property type="term" value="F:NADH dehydrogenase (ubiquinone) activity"/>
    <property type="evidence" value="ECO:0007669"/>
    <property type="project" value="UniProtKB-EC"/>
</dbReference>
<evidence type="ECO:0000256" key="10">
    <source>
        <dbReference type="ARBA" id="ARBA00049551"/>
    </source>
</evidence>